<evidence type="ECO:0000256" key="2">
    <source>
        <dbReference type="ARBA" id="ARBA00005098"/>
    </source>
</evidence>
<dbReference type="EC" id="3.5.3.1" evidence="3"/>
<dbReference type="PANTHER" id="PTHR43782:SF3">
    <property type="entry name" value="ARGINASE"/>
    <property type="match status" value="1"/>
</dbReference>
<evidence type="ECO:0000256" key="7">
    <source>
        <dbReference type="ARBA" id="ARBA00022801"/>
    </source>
</evidence>
<dbReference type="SUPFAM" id="SSF52768">
    <property type="entry name" value="Arginase/deacetylase"/>
    <property type="match status" value="1"/>
</dbReference>
<dbReference type="GO" id="GO:0004053">
    <property type="term" value="F:arginase activity"/>
    <property type="evidence" value="ECO:0007669"/>
    <property type="project" value="UniProtKB-EC"/>
</dbReference>
<dbReference type="InterPro" id="IPR006035">
    <property type="entry name" value="Ureohydrolase"/>
</dbReference>
<keyword evidence="6" id="KW-0479">Metal-binding</keyword>
<keyword evidence="8" id="KW-0464">Manganese</keyword>
<keyword evidence="11" id="KW-1185">Reference proteome</keyword>
<evidence type="ECO:0000256" key="9">
    <source>
        <dbReference type="PROSITE-ProRule" id="PRU00742"/>
    </source>
</evidence>
<evidence type="ECO:0000256" key="6">
    <source>
        <dbReference type="ARBA" id="ARBA00022723"/>
    </source>
</evidence>
<dbReference type="EMBL" id="FQUQ01000001">
    <property type="protein sequence ID" value="SHE38317.1"/>
    <property type="molecule type" value="Genomic_DNA"/>
</dbReference>
<evidence type="ECO:0000313" key="10">
    <source>
        <dbReference type="EMBL" id="SHE38317.1"/>
    </source>
</evidence>
<gene>
    <name evidence="10" type="ORF">SAMN04488522_10149</name>
</gene>
<organism evidence="10 11">
    <name type="scientific">Pedobacter caeni</name>
    <dbReference type="NCBI Taxonomy" id="288992"/>
    <lineage>
        <taxon>Bacteria</taxon>
        <taxon>Pseudomonadati</taxon>
        <taxon>Bacteroidota</taxon>
        <taxon>Sphingobacteriia</taxon>
        <taxon>Sphingobacteriales</taxon>
        <taxon>Sphingobacteriaceae</taxon>
        <taxon>Pedobacter</taxon>
    </lineage>
</organism>
<evidence type="ECO:0000256" key="4">
    <source>
        <dbReference type="ARBA" id="ARBA00018123"/>
    </source>
</evidence>
<dbReference type="PANTHER" id="PTHR43782">
    <property type="entry name" value="ARGINASE"/>
    <property type="match status" value="1"/>
</dbReference>
<dbReference type="AlphaFoldDB" id="A0A1M4T1Y6"/>
<name>A0A1M4T1Y6_9SPHI</name>
<protein>
    <recommendedName>
        <fullName evidence="4">Arginase</fullName>
        <ecNumber evidence="3">3.5.3.1</ecNumber>
    </recommendedName>
</protein>
<reference evidence="11" key="1">
    <citation type="submission" date="2016-11" db="EMBL/GenBank/DDBJ databases">
        <authorList>
            <person name="Varghese N."/>
            <person name="Submissions S."/>
        </authorList>
    </citation>
    <scope>NUCLEOTIDE SEQUENCE [LARGE SCALE GENOMIC DNA]</scope>
    <source>
        <strain evidence="11">DSM 16990</strain>
    </source>
</reference>
<evidence type="ECO:0000256" key="5">
    <source>
        <dbReference type="ARBA" id="ARBA00022503"/>
    </source>
</evidence>
<dbReference type="GO" id="GO:0006525">
    <property type="term" value="P:arginine metabolic process"/>
    <property type="evidence" value="ECO:0007669"/>
    <property type="project" value="UniProtKB-KW"/>
</dbReference>
<evidence type="ECO:0000313" key="11">
    <source>
        <dbReference type="Proteomes" id="UP000184287"/>
    </source>
</evidence>
<keyword evidence="7" id="KW-0378">Hydrolase</keyword>
<evidence type="ECO:0000256" key="1">
    <source>
        <dbReference type="ARBA" id="ARBA00001936"/>
    </source>
</evidence>
<dbReference type="PROSITE" id="PS51409">
    <property type="entry name" value="ARGINASE_2"/>
    <property type="match status" value="1"/>
</dbReference>
<dbReference type="STRING" id="288992.SAMN04488522_10149"/>
<proteinExistence type="inferred from homology"/>
<dbReference type="GO" id="GO:0005829">
    <property type="term" value="C:cytosol"/>
    <property type="evidence" value="ECO:0007669"/>
    <property type="project" value="TreeGrafter"/>
</dbReference>
<comment type="cofactor">
    <cofactor evidence="1">
        <name>Mn(2+)</name>
        <dbReference type="ChEBI" id="CHEBI:29035"/>
    </cofactor>
</comment>
<dbReference type="InterPro" id="IPR014033">
    <property type="entry name" value="Arginase"/>
</dbReference>
<evidence type="ECO:0000256" key="3">
    <source>
        <dbReference type="ARBA" id="ARBA00012168"/>
    </source>
</evidence>
<dbReference type="Proteomes" id="UP000184287">
    <property type="component" value="Unassembled WGS sequence"/>
</dbReference>
<keyword evidence="5" id="KW-0056">Arginine metabolism</keyword>
<dbReference type="InterPro" id="IPR023696">
    <property type="entry name" value="Ureohydrolase_dom_sf"/>
</dbReference>
<accession>A0A1M4T1Y6</accession>
<sequence length="316" mass="35028">MTKTLKIIEVKSEIGAGTRGASLGVDAIKIAALDFGSRFFKKHKSVEVPNENHLLLEGTGSPYARRISGILTMVERVSEMVQTTLDQKEFPVVLAGDHSTAAGTIAGIKAAYPKSRLGVIWIDAHSDLHSPYTTPSGNMHGMPLAMALDEDNLESKVNKLDQETINYWYQLKNVGNIAPKINYRDLVLISARDMEKPEEFLLKKNKVKIYTTADVRKRGVERTVIDTLVYLDHCDLIYVSFDVDSMDPTASRGTGTPVAQGLTEREAGKLMSGLITNQKVCCFEIVEVNPTLDRENQMAEHAFEILIKATNAFRNE</sequence>
<dbReference type="Gene3D" id="3.40.800.10">
    <property type="entry name" value="Ureohydrolase domain"/>
    <property type="match status" value="1"/>
</dbReference>
<dbReference type="Pfam" id="PF00491">
    <property type="entry name" value="Arginase"/>
    <property type="match status" value="1"/>
</dbReference>
<dbReference type="GO" id="GO:0030145">
    <property type="term" value="F:manganese ion binding"/>
    <property type="evidence" value="ECO:0007669"/>
    <property type="project" value="TreeGrafter"/>
</dbReference>
<dbReference type="PRINTS" id="PR00116">
    <property type="entry name" value="ARGINASE"/>
</dbReference>
<evidence type="ECO:0000256" key="8">
    <source>
        <dbReference type="ARBA" id="ARBA00023211"/>
    </source>
</evidence>
<comment type="pathway">
    <text evidence="2">Nitrogen metabolism; urea cycle; L-ornithine and urea from L-arginine: step 1/1.</text>
</comment>
<dbReference type="RefSeq" id="WP_073225933.1">
    <property type="nucleotide sequence ID" value="NZ_FQUQ01000001.1"/>
</dbReference>
<comment type="similarity">
    <text evidence="9">Belongs to the arginase family.</text>
</comment>
<dbReference type="CDD" id="cd09989">
    <property type="entry name" value="Arginase"/>
    <property type="match status" value="1"/>
</dbReference>
<dbReference type="OrthoDB" id="9788689at2"/>